<dbReference type="GO" id="GO:0005576">
    <property type="term" value="C:extracellular region"/>
    <property type="evidence" value="ECO:0007669"/>
    <property type="project" value="UniProtKB-SubCell"/>
</dbReference>
<evidence type="ECO:0000313" key="4">
    <source>
        <dbReference type="EMBL" id="SEO99143.1"/>
    </source>
</evidence>
<proteinExistence type="predicted"/>
<dbReference type="Pfam" id="PF01522">
    <property type="entry name" value="Polysacc_deac_1"/>
    <property type="match status" value="1"/>
</dbReference>
<dbReference type="SUPFAM" id="SSF88713">
    <property type="entry name" value="Glycoside hydrolase/deacetylase"/>
    <property type="match status" value="1"/>
</dbReference>
<dbReference type="OrthoDB" id="9778320at2"/>
<dbReference type="Proteomes" id="UP000198847">
    <property type="component" value="Unassembled WGS sequence"/>
</dbReference>
<evidence type="ECO:0000313" key="5">
    <source>
        <dbReference type="Proteomes" id="UP000198847"/>
    </source>
</evidence>
<evidence type="ECO:0000256" key="1">
    <source>
        <dbReference type="ARBA" id="ARBA00004613"/>
    </source>
</evidence>
<feature type="domain" description="NodB homology" evidence="3">
    <location>
        <begin position="86"/>
        <end position="275"/>
    </location>
</feature>
<name>A0A1H8U8H0_9FIRM</name>
<keyword evidence="2" id="KW-0732">Signal</keyword>
<reference evidence="4 5" key="1">
    <citation type="submission" date="2016-10" db="EMBL/GenBank/DDBJ databases">
        <authorList>
            <person name="de Groot N.N."/>
        </authorList>
    </citation>
    <scope>NUCLEOTIDE SEQUENCE [LARGE SCALE GENOMIC DNA]</scope>
    <source>
        <strain evidence="4 5">DSM 13305</strain>
    </source>
</reference>
<dbReference type="PANTHER" id="PTHR34216:SF3">
    <property type="entry name" value="POLY-BETA-1,6-N-ACETYL-D-GLUCOSAMINE N-DEACETYLASE"/>
    <property type="match status" value="1"/>
</dbReference>
<dbReference type="Gene3D" id="3.20.20.370">
    <property type="entry name" value="Glycoside hydrolase/deacetylase"/>
    <property type="match status" value="1"/>
</dbReference>
<dbReference type="PANTHER" id="PTHR34216">
    <property type="match status" value="1"/>
</dbReference>
<dbReference type="GO" id="GO:0005975">
    <property type="term" value="P:carbohydrate metabolic process"/>
    <property type="evidence" value="ECO:0007669"/>
    <property type="project" value="InterPro"/>
</dbReference>
<protein>
    <submittedName>
        <fullName evidence="4">Polysaccharide deacetylase</fullName>
    </submittedName>
</protein>
<sequence length="275" mass="31544">MKRLLLYVAIGSLALITAGVAYLFFFVPGVPVLNYHEVNNQSHVLLAISSQEFDAQMSYLAKAGYNSITPDQLLDYLQYGKPLPSNPVLITFDDGYEDNYQEAYPILKKYNFTATIFLITDFVDHNSQYLTWQQIKEMAGSGIQFQSHTATHIMLTKASDSEVLAQLTRSRKAIEQHLQKKVDYLAYPGGFYNNQVIELTKQTGYRAAFTINLGRDRTNSNFYTLNRIPVFELPHTFFHFWLRLKLTRLWNSLQTLKILLTNCGASRLSDLIYIP</sequence>
<evidence type="ECO:0000256" key="2">
    <source>
        <dbReference type="ARBA" id="ARBA00022729"/>
    </source>
</evidence>
<dbReference type="InterPro" id="IPR011330">
    <property type="entry name" value="Glyco_hydro/deAcase_b/a-brl"/>
</dbReference>
<dbReference type="InterPro" id="IPR051398">
    <property type="entry name" value="Polysacch_Deacetylase"/>
</dbReference>
<dbReference type="PROSITE" id="PS51677">
    <property type="entry name" value="NODB"/>
    <property type="match status" value="1"/>
</dbReference>
<comment type="subcellular location">
    <subcellularLocation>
        <location evidence="1">Secreted</location>
    </subcellularLocation>
</comment>
<dbReference type="AlphaFoldDB" id="A0A1H8U8H0"/>
<dbReference type="InterPro" id="IPR002509">
    <property type="entry name" value="NODB_dom"/>
</dbReference>
<evidence type="ECO:0000259" key="3">
    <source>
        <dbReference type="PROSITE" id="PS51677"/>
    </source>
</evidence>
<dbReference type="CDD" id="cd10918">
    <property type="entry name" value="CE4_NodB_like_5s_6s"/>
    <property type="match status" value="1"/>
</dbReference>
<accession>A0A1H8U8H0</accession>
<dbReference type="GO" id="GO:0016810">
    <property type="term" value="F:hydrolase activity, acting on carbon-nitrogen (but not peptide) bonds"/>
    <property type="evidence" value="ECO:0007669"/>
    <property type="project" value="InterPro"/>
</dbReference>
<dbReference type="STRING" id="112903.SAMN04490178_10864"/>
<keyword evidence="5" id="KW-1185">Reference proteome</keyword>
<organism evidence="4 5">
    <name type="scientific">Propionispora vibrioides</name>
    <dbReference type="NCBI Taxonomy" id="112903"/>
    <lineage>
        <taxon>Bacteria</taxon>
        <taxon>Bacillati</taxon>
        <taxon>Bacillota</taxon>
        <taxon>Negativicutes</taxon>
        <taxon>Selenomonadales</taxon>
        <taxon>Sporomusaceae</taxon>
        <taxon>Propionispora</taxon>
    </lineage>
</organism>
<gene>
    <name evidence="4" type="ORF">SAMN04490178_10864</name>
</gene>
<dbReference type="RefSeq" id="WP_091745728.1">
    <property type="nucleotide sequence ID" value="NZ_FODY01000008.1"/>
</dbReference>
<dbReference type="EMBL" id="FODY01000008">
    <property type="protein sequence ID" value="SEO99143.1"/>
    <property type="molecule type" value="Genomic_DNA"/>
</dbReference>